<evidence type="ECO:0000256" key="1">
    <source>
        <dbReference type="SAM" id="Coils"/>
    </source>
</evidence>
<evidence type="ECO:0000313" key="3">
    <source>
        <dbReference type="EMBL" id="PIL32112.1"/>
    </source>
</evidence>
<gene>
    <name evidence="3" type="ORF">GSI_06818</name>
</gene>
<feature type="coiled-coil region" evidence="1">
    <location>
        <begin position="245"/>
        <end position="282"/>
    </location>
</feature>
<accession>A0A2G8SEB7</accession>
<dbReference type="AlphaFoldDB" id="A0A2G8SEB7"/>
<name>A0A2G8SEB7_9APHY</name>
<comment type="caution">
    <text evidence="3">The sequence shown here is derived from an EMBL/GenBank/DDBJ whole genome shotgun (WGS) entry which is preliminary data.</text>
</comment>
<keyword evidence="4" id="KW-1185">Reference proteome</keyword>
<feature type="compositionally biased region" description="Low complexity" evidence="2">
    <location>
        <begin position="58"/>
        <end position="80"/>
    </location>
</feature>
<evidence type="ECO:0000313" key="4">
    <source>
        <dbReference type="Proteomes" id="UP000230002"/>
    </source>
</evidence>
<sequence>MPVPLDREMLKSMKRADLQRICKDYGIKANLKTDALIDLLVDTTQGAPRPAPPPPQRAPSTRVASRSSTASRLRGASSSSVIIHDTDEEDNANTDNPYTSLSTLPSSDTEVAPVLPPRTRRAKNSQYKLGVGRPTAAGGSGARTVTRSTSLSQKGKRAKGSKSIKPSEAVILEEEEPDPMQSDVPHAGPSGTIHELPPSEPLMIPAPSESVPISDPMAQFALVPEVSEQLRTYITNLVVPLQTQIQLLQTELQQRSNQVAELNALTTQVRLLQSEVELLRSQAALVPQLRTEVQQLKEMMSFLMQATAGVPSTPSERSLGKARASYVHVQ</sequence>
<evidence type="ECO:0008006" key="5">
    <source>
        <dbReference type="Google" id="ProtNLM"/>
    </source>
</evidence>
<dbReference type="OrthoDB" id="3258416at2759"/>
<feature type="region of interest" description="Disordered" evidence="2">
    <location>
        <begin position="310"/>
        <end position="330"/>
    </location>
</feature>
<dbReference type="Proteomes" id="UP000230002">
    <property type="component" value="Unassembled WGS sequence"/>
</dbReference>
<keyword evidence="1" id="KW-0175">Coiled coil</keyword>
<protein>
    <recommendedName>
        <fullName evidence="5">SAP domain-containing protein</fullName>
    </recommendedName>
</protein>
<feature type="compositionally biased region" description="Polar residues" evidence="2">
    <location>
        <begin position="143"/>
        <end position="153"/>
    </location>
</feature>
<feature type="region of interest" description="Disordered" evidence="2">
    <location>
        <begin position="44"/>
        <end position="169"/>
    </location>
</feature>
<reference evidence="3 4" key="1">
    <citation type="journal article" date="2015" name="Sci. Rep.">
        <title>Chromosome-level genome map provides insights into diverse defense mechanisms in the medicinal fungus Ganoderma sinense.</title>
        <authorList>
            <person name="Zhu Y."/>
            <person name="Xu J."/>
            <person name="Sun C."/>
            <person name="Zhou S."/>
            <person name="Xu H."/>
            <person name="Nelson D.R."/>
            <person name="Qian J."/>
            <person name="Song J."/>
            <person name="Luo H."/>
            <person name="Xiang L."/>
            <person name="Li Y."/>
            <person name="Xu Z."/>
            <person name="Ji A."/>
            <person name="Wang L."/>
            <person name="Lu S."/>
            <person name="Hayward A."/>
            <person name="Sun W."/>
            <person name="Li X."/>
            <person name="Schwartz D.C."/>
            <person name="Wang Y."/>
            <person name="Chen S."/>
        </authorList>
    </citation>
    <scope>NUCLEOTIDE SEQUENCE [LARGE SCALE GENOMIC DNA]</scope>
    <source>
        <strain evidence="3 4">ZZ0214-1</strain>
    </source>
</reference>
<organism evidence="3 4">
    <name type="scientific">Ganoderma sinense ZZ0214-1</name>
    <dbReference type="NCBI Taxonomy" id="1077348"/>
    <lineage>
        <taxon>Eukaryota</taxon>
        <taxon>Fungi</taxon>
        <taxon>Dikarya</taxon>
        <taxon>Basidiomycota</taxon>
        <taxon>Agaricomycotina</taxon>
        <taxon>Agaricomycetes</taxon>
        <taxon>Polyporales</taxon>
        <taxon>Polyporaceae</taxon>
        <taxon>Ganoderma</taxon>
    </lineage>
</organism>
<evidence type="ECO:0000256" key="2">
    <source>
        <dbReference type="SAM" id="MobiDB-lite"/>
    </source>
</evidence>
<dbReference type="EMBL" id="AYKW01000012">
    <property type="protein sequence ID" value="PIL32112.1"/>
    <property type="molecule type" value="Genomic_DNA"/>
</dbReference>
<dbReference type="STRING" id="1077348.A0A2G8SEB7"/>
<feature type="compositionally biased region" description="Polar residues" evidence="2">
    <location>
        <begin position="97"/>
        <end position="109"/>
    </location>
</feature>
<proteinExistence type="predicted"/>